<feature type="region of interest" description="Disordered" evidence="1">
    <location>
        <begin position="1"/>
        <end position="30"/>
    </location>
</feature>
<reference evidence="2 3" key="1">
    <citation type="journal article" date="2018" name="Nat. Ecol. Evol.">
        <title>Pezizomycetes genomes reveal the molecular basis of ectomycorrhizal truffle lifestyle.</title>
        <authorList>
            <person name="Murat C."/>
            <person name="Payen T."/>
            <person name="Noel B."/>
            <person name="Kuo A."/>
            <person name="Morin E."/>
            <person name="Chen J."/>
            <person name="Kohler A."/>
            <person name="Krizsan K."/>
            <person name="Balestrini R."/>
            <person name="Da Silva C."/>
            <person name="Montanini B."/>
            <person name="Hainaut M."/>
            <person name="Levati E."/>
            <person name="Barry K.W."/>
            <person name="Belfiori B."/>
            <person name="Cichocki N."/>
            <person name="Clum A."/>
            <person name="Dockter R.B."/>
            <person name="Fauchery L."/>
            <person name="Guy J."/>
            <person name="Iotti M."/>
            <person name="Le Tacon F."/>
            <person name="Lindquist E.A."/>
            <person name="Lipzen A."/>
            <person name="Malagnac F."/>
            <person name="Mello A."/>
            <person name="Molinier V."/>
            <person name="Miyauchi S."/>
            <person name="Poulain J."/>
            <person name="Riccioni C."/>
            <person name="Rubini A."/>
            <person name="Sitrit Y."/>
            <person name="Splivallo R."/>
            <person name="Traeger S."/>
            <person name="Wang M."/>
            <person name="Zifcakova L."/>
            <person name="Wipf D."/>
            <person name="Zambonelli A."/>
            <person name="Paolocci F."/>
            <person name="Nowrousian M."/>
            <person name="Ottonello S."/>
            <person name="Baldrian P."/>
            <person name="Spatafora J.W."/>
            <person name="Henrissat B."/>
            <person name="Nagy L.G."/>
            <person name="Aury J.M."/>
            <person name="Wincker P."/>
            <person name="Grigoriev I.V."/>
            <person name="Bonfante P."/>
            <person name="Martin F.M."/>
        </authorList>
    </citation>
    <scope>NUCLEOTIDE SEQUENCE [LARGE SCALE GENOMIC DNA]</scope>
    <source>
        <strain evidence="2 3">RN42</strain>
    </source>
</reference>
<dbReference type="AlphaFoldDB" id="A0A3N4I4J7"/>
<protein>
    <submittedName>
        <fullName evidence="2">Uncharacterized protein</fullName>
    </submittedName>
</protein>
<keyword evidence="3" id="KW-1185">Reference proteome</keyword>
<dbReference type="Proteomes" id="UP000275078">
    <property type="component" value="Unassembled WGS sequence"/>
</dbReference>
<accession>A0A3N4I4J7</accession>
<name>A0A3N4I4J7_ASCIM</name>
<evidence type="ECO:0000313" key="2">
    <source>
        <dbReference type="EMBL" id="RPA76774.1"/>
    </source>
</evidence>
<evidence type="ECO:0000256" key="1">
    <source>
        <dbReference type="SAM" id="MobiDB-lite"/>
    </source>
</evidence>
<organism evidence="2 3">
    <name type="scientific">Ascobolus immersus RN42</name>
    <dbReference type="NCBI Taxonomy" id="1160509"/>
    <lineage>
        <taxon>Eukaryota</taxon>
        <taxon>Fungi</taxon>
        <taxon>Dikarya</taxon>
        <taxon>Ascomycota</taxon>
        <taxon>Pezizomycotina</taxon>
        <taxon>Pezizomycetes</taxon>
        <taxon>Pezizales</taxon>
        <taxon>Ascobolaceae</taxon>
        <taxon>Ascobolus</taxon>
    </lineage>
</organism>
<evidence type="ECO:0000313" key="3">
    <source>
        <dbReference type="Proteomes" id="UP000275078"/>
    </source>
</evidence>
<proteinExistence type="predicted"/>
<sequence length="727" mass="83578">MTAEEPNGSNERHTAQPKPSKPLDSPEQFADDDSALRTLTTVIHRIRNSANQNNKPATPTHNVPSDTIKTLSKFAFLLVRDKELVAASPCGTHGIAVVAHMAAEEDLEDPVGAQEREADALRVTASTRCPEFTIFGCTLDDILIKYWNLSWEEHVQFFIHLLNGYLRVLWMRNPTAIGELQSAIITYAIMTGAAKFARRLIESKATETVTFYELVQDHCIRRYIRKRKSLLGIRPPYGKELRMSSLFNQRDREFLLCFAVDIVGQDGLPNIQRSQESPQYNFFELLDERHYKKQELDEKLLMSVLYAFWDLITQLLVASREATEELNRDYPVGKGYTPTMEALTPLRTKITYVHMLMNHLIFRSDILRWLIANIISTPLSKVFASSLNTDWYMKAERVDIIENQFHDLTDTNPFTDEHLQRFWSWLQHTYCESRYISAVYKELRQRKSVEIVLQLVSTRPSRGGLNGWEALLKQLYPDDPDVMSSPAMSGSFSSQQRGCTWDHPQHDCSKRLWSPMETLRQQATEETASVSGYTWLNFLDGSDVKRSAHPETILATLLLLQRTRELGELLLSEQDWKIIDSLGPLNVTIGPSSPCCAVCNHIINAISRELRTTRNGNWVSYQADMEDVPVSLYEHTLITPCSFPPFLPRMIRRKVLDFLEDELRDEIEKLRTRLQGRRWFFFCDVDEGDEADSDASDELENKLKRMAYDFAGSRKPIGLDSDEEEDT</sequence>
<gene>
    <name evidence="2" type="ORF">BJ508DRAFT_310799</name>
</gene>
<dbReference type="EMBL" id="ML119738">
    <property type="protein sequence ID" value="RPA76774.1"/>
    <property type="molecule type" value="Genomic_DNA"/>
</dbReference>